<evidence type="ECO:0000256" key="5">
    <source>
        <dbReference type="HAMAP-Rule" id="MF_00658"/>
    </source>
</evidence>
<evidence type="ECO:0000313" key="7">
    <source>
        <dbReference type="Proteomes" id="UP000177088"/>
    </source>
</evidence>
<feature type="binding site" evidence="5">
    <location>
        <begin position="124"/>
        <end position="129"/>
    </location>
    <ligand>
        <name>S-adenosyl-L-methionine</name>
        <dbReference type="ChEBI" id="CHEBI:59789"/>
    </ligand>
</feature>
<proteinExistence type="inferred from homology"/>
<feature type="binding site" evidence="5">
    <location>
        <position position="105"/>
    </location>
    <ligand>
        <name>S-adenosyl-L-methionine</name>
        <dbReference type="ChEBI" id="CHEBI:59789"/>
    </ligand>
</feature>
<name>A0A1F7U393_9BACT</name>
<gene>
    <name evidence="5" type="primary">rlmH</name>
    <name evidence="6" type="ORF">A3C96_02000</name>
</gene>
<comment type="function">
    <text evidence="5">Specifically methylates the pseudouridine at position 1915 (m3Psi1915) in 23S rRNA.</text>
</comment>
<dbReference type="AlphaFoldDB" id="A0A1F7U393"/>
<dbReference type="GO" id="GO:0005737">
    <property type="term" value="C:cytoplasm"/>
    <property type="evidence" value="ECO:0007669"/>
    <property type="project" value="UniProtKB-SubCell"/>
</dbReference>
<feature type="binding site" evidence="5">
    <location>
        <position position="74"/>
    </location>
    <ligand>
        <name>S-adenosyl-L-methionine</name>
        <dbReference type="ChEBI" id="CHEBI:59789"/>
    </ligand>
</feature>
<keyword evidence="5" id="KW-0698">rRNA processing</keyword>
<evidence type="ECO:0000256" key="3">
    <source>
        <dbReference type="ARBA" id="ARBA00022691"/>
    </source>
</evidence>
<dbReference type="CDD" id="cd18081">
    <property type="entry name" value="RlmH-like"/>
    <property type="match status" value="1"/>
</dbReference>
<keyword evidence="1 5" id="KW-0489">Methyltransferase</keyword>
<dbReference type="EC" id="2.1.1.177" evidence="5"/>
<dbReference type="Proteomes" id="UP000177088">
    <property type="component" value="Unassembled WGS sequence"/>
</dbReference>
<comment type="subcellular location">
    <subcellularLocation>
        <location evidence="5">Cytoplasm</location>
    </subcellularLocation>
</comment>
<evidence type="ECO:0000256" key="1">
    <source>
        <dbReference type="ARBA" id="ARBA00022603"/>
    </source>
</evidence>
<dbReference type="Pfam" id="PF02590">
    <property type="entry name" value="SPOUT_MTase"/>
    <property type="match status" value="1"/>
</dbReference>
<keyword evidence="3 5" id="KW-0949">S-adenosyl-L-methionine</keyword>
<keyword evidence="5" id="KW-0963">Cytoplasm</keyword>
<evidence type="ECO:0000313" key="6">
    <source>
        <dbReference type="EMBL" id="OGL72726.1"/>
    </source>
</evidence>
<dbReference type="GO" id="GO:0070038">
    <property type="term" value="F:rRNA (pseudouridine-N3-)-methyltransferase activity"/>
    <property type="evidence" value="ECO:0007669"/>
    <property type="project" value="UniProtKB-UniRule"/>
</dbReference>
<keyword evidence="2 5" id="KW-0808">Transferase</keyword>
<dbReference type="InterPro" id="IPR029028">
    <property type="entry name" value="Alpha/beta_knot_MTases"/>
</dbReference>
<comment type="catalytic activity">
    <reaction evidence="5">
        <text>pseudouridine(1915) in 23S rRNA + S-adenosyl-L-methionine = N(3)-methylpseudouridine(1915) in 23S rRNA + S-adenosyl-L-homocysteine + H(+)</text>
        <dbReference type="Rhea" id="RHEA:42752"/>
        <dbReference type="Rhea" id="RHEA-COMP:10221"/>
        <dbReference type="Rhea" id="RHEA-COMP:10222"/>
        <dbReference type="ChEBI" id="CHEBI:15378"/>
        <dbReference type="ChEBI" id="CHEBI:57856"/>
        <dbReference type="ChEBI" id="CHEBI:59789"/>
        <dbReference type="ChEBI" id="CHEBI:65314"/>
        <dbReference type="ChEBI" id="CHEBI:74486"/>
        <dbReference type="EC" id="2.1.1.177"/>
    </reaction>
</comment>
<reference evidence="6 7" key="1">
    <citation type="journal article" date="2016" name="Nat. Commun.">
        <title>Thousands of microbial genomes shed light on interconnected biogeochemical processes in an aquifer system.</title>
        <authorList>
            <person name="Anantharaman K."/>
            <person name="Brown C.T."/>
            <person name="Hug L.A."/>
            <person name="Sharon I."/>
            <person name="Castelle C.J."/>
            <person name="Probst A.J."/>
            <person name="Thomas B.C."/>
            <person name="Singh A."/>
            <person name="Wilkins M.J."/>
            <person name="Karaoz U."/>
            <person name="Brodie E.L."/>
            <person name="Williams K.H."/>
            <person name="Hubbard S.S."/>
            <person name="Banfield J.F."/>
        </authorList>
    </citation>
    <scope>NUCLEOTIDE SEQUENCE [LARGE SCALE GENOMIC DNA]</scope>
</reference>
<organism evidence="6 7">
    <name type="scientific">Candidatus Uhrbacteria bacterium RIFCSPHIGHO2_02_FULL_60_10</name>
    <dbReference type="NCBI Taxonomy" id="1802392"/>
    <lineage>
        <taxon>Bacteria</taxon>
        <taxon>Candidatus Uhriibacteriota</taxon>
    </lineage>
</organism>
<dbReference type="PANTHER" id="PTHR33603:SF1">
    <property type="entry name" value="RIBOSOMAL RNA LARGE SUBUNIT METHYLTRANSFERASE H"/>
    <property type="match status" value="1"/>
</dbReference>
<dbReference type="HAMAP" id="MF_00658">
    <property type="entry name" value="23SrRNA_methyltr_H"/>
    <property type="match status" value="1"/>
</dbReference>
<evidence type="ECO:0000256" key="4">
    <source>
        <dbReference type="ARBA" id="ARBA00038303"/>
    </source>
</evidence>
<dbReference type="EMBL" id="MGEA01000086">
    <property type="protein sequence ID" value="OGL72726.1"/>
    <property type="molecule type" value="Genomic_DNA"/>
</dbReference>
<sequence>MFRIILIGVGKLRERHWQEAQAEYLKRLSTSAKIEVIEVESEPLGETVTPAQTMKAEGEKILKRLPDGARIVALDKGGKMLDSGGLATFLRQHGGSGEKLIFIIGGAAGLSADVLGRAQHRLSMSALTFTHEMARIILLEQLYRAGTILAGKKYHY</sequence>
<dbReference type="PIRSF" id="PIRSF004505">
    <property type="entry name" value="MT_bac"/>
    <property type="match status" value="1"/>
</dbReference>
<comment type="similarity">
    <text evidence="4 5">Belongs to the RNA methyltransferase RlmH family.</text>
</comment>
<dbReference type="SUPFAM" id="SSF75217">
    <property type="entry name" value="alpha/beta knot"/>
    <property type="match status" value="1"/>
</dbReference>
<protein>
    <recommendedName>
        <fullName evidence="5">Ribosomal RNA large subunit methyltransferase H</fullName>
        <ecNumber evidence="5">2.1.1.177</ecNumber>
    </recommendedName>
    <alternativeName>
        <fullName evidence="5">23S rRNA (pseudouridine1915-N3)-methyltransferase</fullName>
    </alternativeName>
    <alternativeName>
        <fullName evidence="5">23S rRNA m3Psi1915 methyltransferase</fullName>
    </alternativeName>
    <alternativeName>
        <fullName evidence="5">rRNA (pseudouridine-N3-)-methyltransferase RlmH</fullName>
    </alternativeName>
</protein>
<evidence type="ECO:0000256" key="2">
    <source>
        <dbReference type="ARBA" id="ARBA00022679"/>
    </source>
</evidence>
<dbReference type="InterPro" id="IPR029026">
    <property type="entry name" value="tRNA_m1G_MTases_N"/>
</dbReference>
<comment type="caution">
    <text evidence="6">The sequence shown here is derived from an EMBL/GenBank/DDBJ whole genome shotgun (WGS) entry which is preliminary data.</text>
</comment>
<dbReference type="Gene3D" id="3.40.1280.10">
    <property type="match status" value="1"/>
</dbReference>
<accession>A0A1F7U393</accession>
<dbReference type="PANTHER" id="PTHR33603">
    <property type="entry name" value="METHYLTRANSFERASE"/>
    <property type="match status" value="1"/>
</dbReference>
<comment type="subunit">
    <text evidence="5">Homodimer.</text>
</comment>
<dbReference type="InterPro" id="IPR003742">
    <property type="entry name" value="RlmH-like"/>
</dbReference>